<dbReference type="Gene3D" id="3.40.1090.10">
    <property type="entry name" value="Cytosolic phospholipase A2 catalytic domain"/>
    <property type="match status" value="2"/>
</dbReference>
<evidence type="ECO:0000256" key="3">
    <source>
        <dbReference type="ARBA" id="ARBA00023098"/>
    </source>
</evidence>
<protein>
    <submittedName>
        <fullName evidence="6">Serine protease</fullName>
    </submittedName>
</protein>
<dbReference type="InterPro" id="IPR010827">
    <property type="entry name" value="BamA/TamA_POTRA"/>
</dbReference>
<dbReference type="GO" id="GO:0016042">
    <property type="term" value="P:lipid catabolic process"/>
    <property type="evidence" value="ECO:0007669"/>
    <property type="project" value="UniProtKB-UniRule"/>
</dbReference>
<evidence type="ECO:0000256" key="4">
    <source>
        <dbReference type="PROSITE-ProRule" id="PRU01161"/>
    </source>
</evidence>
<dbReference type="CDD" id="cd07205">
    <property type="entry name" value="Pat_PNPLA6_PNPLA7_NTE1_like"/>
    <property type="match status" value="1"/>
</dbReference>
<evidence type="ECO:0000313" key="7">
    <source>
        <dbReference type="Proteomes" id="UP000348942"/>
    </source>
</evidence>
<keyword evidence="2 4" id="KW-0442">Lipid degradation</keyword>
<organism evidence="6 7">
    <name type="scientific">Vibrio algicola</name>
    <dbReference type="NCBI Taxonomy" id="2662262"/>
    <lineage>
        <taxon>Bacteria</taxon>
        <taxon>Pseudomonadati</taxon>
        <taxon>Pseudomonadota</taxon>
        <taxon>Gammaproteobacteria</taxon>
        <taxon>Vibrionales</taxon>
        <taxon>Vibrionaceae</taxon>
        <taxon>Vibrio</taxon>
    </lineage>
</organism>
<dbReference type="Pfam" id="PF07244">
    <property type="entry name" value="POTRA"/>
    <property type="match status" value="1"/>
</dbReference>
<keyword evidence="3 4" id="KW-0443">Lipid metabolism</keyword>
<keyword evidence="1 4" id="KW-0378">Hydrolase</keyword>
<reference evidence="6 7" key="1">
    <citation type="submission" date="2019-10" db="EMBL/GenBank/DDBJ databases">
        <title>Vibrio sp. nov., isolated from Coralline algae surface.</title>
        <authorList>
            <person name="Geng Y."/>
            <person name="Zhang X."/>
        </authorList>
    </citation>
    <scope>NUCLEOTIDE SEQUENCE [LARGE SCALE GENOMIC DNA]</scope>
    <source>
        <strain evidence="6 7">SM1977</strain>
    </source>
</reference>
<feature type="active site" description="Nucleophile" evidence="4">
    <location>
        <position position="60"/>
    </location>
</feature>
<keyword evidence="6" id="KW-0645">Protease</keyword>
<dbReference type="AlphaFoldDB" id="A0A5Q0TIG0"/>
<keyword evidence="7" id="KW-1185">Reference proteome</keyword>
<dbReference type="Gene3D" id="3.10.20.310">
    <property type="entry name" value="membrane protein fhac"/>
    <property type="match status" value="1"/>
</dbReference>
<dbReference type="InterPro" id="IPR002641">
    <property type="entry name" value="PNPLA_dom"/>
</dbReference>
<dbReference type="InterPro" id="IPR050301">
    <property type="entry name" value="NTE"/>
</dbReference>
<dbReference type="RefSeq" id="WP_153448103.1">
    <property type="nucleotide sequence ID" value="NZ_CP045699.1"/>
</dbReference>
<evidence type="ECO:0000313" key="6">
    <source>
        <dbReference type="EMBL" id="QGA65966.1"/>
    </source>
</evidence>
<gene>
    <name evidence="6" type="ORF">GFB47_01615</name>
</gene>
<dbReference type="PANTHER" id="PTHR14226">
    <property type="entry name" value="NEUROPATHY TARGET ESTERASE/SWISS CHEESE D.MELANOGASTER"/>
    <property type="match status" value="1"/>
</dbReference>
<name>A0A5Q0TIG0_9VIBR</name>
<dbReference type="InterPro" id="IPR016035">
    <property type="entry name" value="Acyl_Trfase/lysoPLipase"/>
</dbReference>
<dbReference type="GO" id="GO:0008233">
    <property type="term" value="F:peptidase activity"/>
    <property type="evidence" value="ECO:0007669"/>
    <property type="project" value="UniProtKB-KW"/>
</dbReference>
<sequence>MLLFSISTASNAEEIMADGQSRPTIAVVLAGGGAKGAAHIGVLKALEEMRIPVDIVTGTSMGSYVGGLYALGMDADEIEKTLYEIDWNSGYHDRVERSERRIRDKVYDDRYQLHTDLGLRWIGVQVPKGVVQGQNMLHILRQSTKNIPAFQSFDDLPIHYRAVATDILALKPVVLKDGEIVDAMMASMSVPGALPPYKYRGMLLVDGGVTNNMPVDIAREMGADIIIAVDISTDYLTGDQLTTFLTVGNQLSNYLVRRSTQEQSEKLHDTDVLLKPHVGNMSTTDFAEMPEALKQGYQVAEQNKKILQAYSIPELDYLAYQNKKNAIREKIHSGSDLQLAKVNIINNSHYNEKLLRHRLDIEAGETYTSDEIETKVRDLYALDRFERISYQYTETEDGKADLTIDVNEKEWGPNYLDFRFSLEDNFKNSSKYSIGLTSNFTDLTDDGAELRTNFEIGTDKLIVFELYVPMSYNQNFFTSFSGSYLDEKSSIFIPQNSLNSNSIDTSTSLSDTENSLPVDYIRWVGDIALGFQPTLWQEFRVGIRYTDGNTSITGLPAAGDFDYTRQGAYVRYRFDTLNDVNFPTKGYYADLQYLLSQDETEDSGNTSKDIVSEISAKLMVAEHYKKHSLVAQVEYETIDSRHAIVPIAPRELGGFLNLSGLPKDSLTGSNKAFSSLVYRYKWFENDFGLFQSPVYLGASLEYGGVWVDPNKKLDTDSMYFSGSLFTGIDSPVGPIMLAYGQTEQGFESVYLIVGSSF</sequence>
<proteinExistence type="predicted"/>
<feature type="short sequence motif" description="DGA/G" evidence="4">
    <location>
        <begin position="206"/>
        <end position="208"/>
    </location>
</feature>
<evidence type="ECO:0000259" key="5">
    <source>
        <dbReference type="PROSITE" id="PS51635"/>
    </source>
</evidence>
<dbReference type="Proteomes" id="UP000348942">
    <property type="component" value="Chromosome 1"/>
</dbReference>
<dbReference type="PROSITE" id="PS51635">
    <property type="entry name" value="PNPLA"/>
    <property type="match status" value="1"/>
</dbReference>
<dbReference type="EMBL" id="CP045699">
    <property type="protein sequence ID" value="QGA65966.1"/>
    <property type="molecule type" value="Genomic_DNA"/>
</dbReference>
<dbReference type="SUPFAM" id="SSF52151">
    <property type="entry name" value="FabD/lysophospholipase-like"/>
    <property type="match status" value="1"/>
</dbReference>
<feature type="domain" description="PNPLA" evidence="5">
    <location>
        <begin position="27"/>
        <end position="219"/>
    </location>
</feature>
<dbReference type="GO" id="GO:0019867">
    <property type="term" value="C:outer membrane"/>
    <property type="evidence" value="ECO:0007669"/>
    <property type="project" value="InterPro"/>
</dbReference>
<dbReference type="GO" id="GO:0006508">
    <property type="term" value="P:proteolysis"/>
    <property type="evidence" value="ECO:0007669"/>
    <property type="project" value="UniProtKB-KW"/>
</dbReference>
<evidence type="ECO:0000256" key="2">
    <source>
        <dbReference type="ARBA" id="ARBA00022963"/>
    </source>
</evidence>
<feature type="active site" description="Proton acceptor" evidence="4">
    <location>
        <position position="206"/>
    </location>
</feature>
<dbReference type="PANTHER" id="PTHR14226:SF29">
    <property type="entry name" value="NEUROPATHY TARGET ESTERASE SWS"/>
    <property type="match status" value="1"/>
</dbReference>
<dbReference type="Gene3D" id="2.40.160.50">
    <property type="entry name" value="membrane protein fhac: a member of the omp85/tpsb transporter family"/>
    <property type="match status" value="1"/>
</dbReference>
<dbReference type="Pfam" id="PF01734">
    <property type="entry name" value="Patatin"/>
    <property type="match status" value="1"/>
</dbReference>
<accession>A0A5Q0TIG0</accession>
<evidence type="ECO:0000256" key="1">
    <source>
        <dbReference type="ARBA" id="ARBA00022801"/>
    </source>
</evidence>
<feature type="short sequence motif" description="GXGXXG" evidence="4">
    <location>
        <begin position="31"/>
        <end position="36"/>
    </location>
</feature>
<feature type="short sequence motif" description="GXSXG" evidence="4">
    <location>
        <begin position="58"/>
        <end position="62"/>
    </location>
</feature>